<accession>A0A931AVD9</accession>
<gene>
    <name evidence="2" type="ORF">IC227_09570</name>
</gene>
<sequence length="58" mass="6781">MYVAEYKKSGQKISKRLYEKAEVKKYPKNSVKILEQFALFGSYTLLLILLLYSLTAIF</sequence>
<keyword evidence="1" id="KW-0472">Membrane</keyword>
<keyword evidence="1" id="KW-1133">Transmembrane helix</keyword>
<dbReference type="Proteomes" id="UP000637757">
    <property type="component" value="Unassembled WGS sequence"/>
</dbReference>
<protein>
    <submittedName>
        <fullName evidence="2">Uncharacterized protein</fullName>
    </submittedName>
</protein>
<evidence type="ECO:0000313" key="3">
    <source>
        <dbReference type="Proteomes" id="UP000637757"/>
    </source>
</evidence>
<dbReference type="AlphaFoldDB" id="A0A931AVD9"/>
<comment type="caution">
    <text evidence="2">The sequence shown here is derived from an EMBL/GenBank/DDBJ whole genome shotgun (WGS) entry which is preliminary data.</text>
</comment>
<dbReference type="EMBL" id="JADAKE010000020">
    <property type="protein sequence ID" value="MBF8808477.1"/>
    <property type="molecule type" value="Genomic_DNA"/>
</dbReference>
<evidence type="ECO:0000256" key="1">
    <source>
        <dbReference type="SAM" id="Phobius"/>
    </source>
</evidence>
<evidence type="ECO:0000313" key="2">
    <source>
        <dbReference type="EMBL" id="MBF8808477.1"/>
    </source>
</evidence>
<keyword evidence="3" id="KW-1185">Reference proteome</keyword>
<proteinExistence type="predicted"/>
<name>A0A931AVD9_9ENTE</name>
<organism evidence="2 3">
    <name type="scientific">Enterococcus lacertideformus</name>
    <dbReference type="NCBI Taxonomy" id="2771493"/>
    <lineage>
        <taxon>Bacteria</taxon>
        <taxon>Bacillati</taxon>
        <taxon>Bacillota</taxon>
        <taxon>Bacilli</taxon>
        <taxon>Lactobacillales</taxon>
        <taxon>Enterococcaceae</taxon>
        <taxon>Enterococcus</taxon>
    </lineage>
</organism>
<feature type="transmembrane region" description="Helical" evidence="1">
    <location>
        <begin position="37"/>
        <end position="57"/>
    </location>
</feature>
<reference evidence="2" key="1">
    <citation type="submission" date="2020-09" db="EMBL/GenBank/DDBJ databases">
        <title>Genomic insights into the novelty and pathogenicity of a unique biofilm-forming Enterococcus sp. bacteria (Enterococcus lacertideformus) identified in reptiles.</title>
        <authorList>
            <person name="Agius J.E."/>
            <person name="Phalen D.N."/>
            <person name="Rose K."/>
            <person name="Eden J.-S."/>
        </authorList>
    </citation>
    <scope>NUCLEOTIDE SEQUENCE</scope>
    <source>
        <strain evidence="2">PHRS 0518</strain>
    </source>
</reference>
<keyword evidence="1" id="KW-0812">Transmembrane</keyword>